<organism evidence="1 2">
    <name type="scientific">Nesidiocoris tenuis</name>
    <dbReference type="NCBI Taxonomy" id="355587"/>
    <lineage>
        <taxon>Eukaryota</taxon>
        <taxon>Metazoa</taxon>
        <taxon>Ecdysozoa</taxon>
        <taxon>Arthropoda</taxon>
        <taxon>Hexapoda</taxon>
        <taxon>Insecta</taxon>
        <taxon>Pterygota</taxon>
        <taxon>Neoptera</taxon>
        <taxon>Paraneoptera</taxon>
        <taxon>Hemiptera</taxon>
        <taxon>Heteroptera</taxon>
        <taxon>Panheteroptera</taxon>
        <taxon>Cimicomorpha</taxon>
        <taxon>Miridae</taxon>
        <taxon>Dicyphina</taxon>
        <taxon>Nesidiocoris</taxon>
    </lineage>
</organism>
<keyword evidence="2" id="KW-1185">Reference proteome</keyword>
<protein>
    <submittedName>
        <fullName evidence="1">Uncharacterized protein</fullName>
    </submittedName>
</protein>
<dbReference type="AlphaFoldDB" id="A0A6H5H3V7"/>
<name>A0A6H5H3V7_9HEMI</name>
<dbReference type="Proteomes" id="UP000479000">
    <property type="component" value="Unassembled WGS sequence"/>
</dbReference>
<gene>
    <name evidence="1" type="ORF">NTEN_LOCUS15699</name>
</gene>
<evidence type="ECO:0000313" key="2">
    <source>
        <dbReference type="Proteomes" id="UP000479000"/>
    </source>
</evidence>
<proteinExistence type="predicted"/>
<evidence type="ECO:0000313" key="1">
    <source>
        <dbReference type="EMBL" id="CAB0010673.1"/>
    </source>
</evidence>
<sequence length="211" mass="24409">MSSTRDFDGPGYLEEAKHKIFTLARQFFSRAIRKENISPGYSFYFEFILGLAKYRFASERMYPFEQDVARQIMAEGATVHTRGEVARWQDGVNGSIVIVLKSRIGTEPQKKLFLIHIYSESLPEQVSVCPCVRVSRIVRRERRVRRGRRRRRKQSFSCRTRVVRVSNCVSEISNRFIAGAYCNQAKGAYYSCSLGTSRRRKLSTISRIRSG</sequence>
<reference evidence="1 2" key="1">
    <citation type="submission" date="2020-02" db="EMBL/GenBank/DDBJ databases">
        <authorList>
            <person name="Ferguson B K."/>
        </authorList>
    </citation>
    <scope>NUCLEOTIDE SEQUENCE [LARGE SCALE GENOMIC DNA]</scope>
</reference>
<accession>A0A6H5H3V7</accession>
<dbReference type="EMBL" id="CADCXU010023091">
    <property type="protein sequence ID" value="CAB0010673.1"/>
    <property type="molecule type" value="Genomic_DNA"/>
</dbReference>
<dbReference type="OrthoDB" id="6583586at2759"/>